<dbReference type="Proteomes" id="UP001139179">
    <property type="component" value="Unassembled WGS sequence"/>
</dbReference>
<dbReference type="CDD" id="cd13603">
    <property type="entry name" value="PBP2_TRAP_Siap_TeaA_like"/>
    <property type="match status" value="1"/>
</dbReference>
<reference evidence="4" key="1">
    <citation type="submission" date="2022-05" db="EMBL/GenBank/DDBJ databases">
        <title>Comparative Genomics of Spacecraft Associated Microbes.</title>
        <authorList>
            <person name="Tran M.T."/>
            <person name="Wright A."/>
            <person name="Seuylemezian A."/>
            <person name="Eisen J."/>
            <person name="Coil D."/>
        </authorList>
    </citation>
    <scope>NUCLEOTIDE SEQUENCE</scope>
    <source>
        <strain evidence="4">214.1.1</strain>
    </source>
</reference>
<dbReference type="InterPro" id="IPR018389">
    <property type="entry name" value="DctP_fam"/>
</dbReference>
<feature type="signal peptide" evidence="3">
    <location>
        <begin position="1"/>
        <end position="20"/>
    </location>
</feature>
<dbReference type="AlphaFoldDB" id="A0A9X2IPJ9"/>
<keyword evidence="1 3" id="KW-0732">Signal</keyword>
<gene>
    <name evidence="4" type="ORF">M3202_12455</name>
</gene>
<organism evidence="4 5">
    <name type="scientific">Halalkalibacter oceani</name>
    <dbReference type="NCBI Taxonomy" id="1653776"/>
    <lineage>
        <taxon>Bacteria</taxon>
        <taxon>Bacillati</taxon>
        <taxon>Bacillota</taxon>
        <taxon>Bacilli</taxon>
        <taxon>Bacillales</taxon>
        <taxon>Bacillaceae</taxon>
        <taxon>Halalkalibacter</taxon>
    </lineage>
</organism>
<comment type="caution">
    <text evidence="4">The sequence shown here is derived from an EMBL/GenBank/DDBJ whole genome shotgun (WGS) entry which is preliminary data.</text>
</comment>
<dbReference type="NCBIfam" id="NF037995">
    <property type="entry name" value="TRAP_S1"/>
    <property type="match status" value="1"/>
</dbReference>
<evidence type="ECO:0000256" key="2">
    <source>
        <dbReference type="SAM" id="MobiDB-lite"/>
    </source>
</evidence>
<dbReference type="GO" id="GO:0030246">
    <property type="term" value="F:carbohydrate binding"/>
    <property type="evidence" value="ECO:0007669"/>
    <property type="project" value="TreeGrafter"/>
</dbReference>
<dbReference type="GO" id="GO:0055085">
    <property type="term" value="P:transmembrane transport"/>
    <property type="evidence" value="ECO:0007669"/>
    <property type="project" value="InterPro"/>
</dbReference>
<dbReference type="PANTHER" id="PTHR33376:SF2">
    <property type="entry name" value="DICARBOXYLATE-BINDING PERIPLASMIC PROTEIN"/>
    <property type="match status" value="1"/>
</dbReference>
<protein>
    <submittedName>
        <fullName evidence="4">TRAP transporter substrate-binding protein</fullName>
    </submittedName>
</protein>
<name>A0A9X2IPJ9_9BACI</name>
<evidence type="ECO:0000313" key="4">
    <source>
        <dbReference type="EMBL" id="MCM3714891.1"/>
    </source>
</evidence>
<dbReference type="Gene3D" id="3.40.190.170">
    <property type="entry name" value="Bacterial extracellular solute-binding protein, family 7"/>
    <property type="match status" value="1"/>
</dbReference>
<dbReference type="PROSITE" id="PS51257">
    <property type="entry name" value="PROKAR_LIPOPROTEIN"/>
    <property type="match status" value="1"/>
</dbReference>
<dbReference type="EMBL" id="JAMBOL010000010">
    <property type="protein sequence ID" value="MCM3714891.1"/>
    <property type="molecule type" value="Genomic_DNA"/>
</dbReference>
<keyword evidence="5" id="KW-1185">Reference proteome</keyword>
<feature type="region of interest" description="Disordered" evidence="2">
    <location>
        <begin position="27"/>
        <end position="48"/>
    </location>
</feature>
<dbReference type="PIRSF" id="PIRSF006470">
    <property type="entry name" value="DctB"/>
    <property type="match status" value="1"/>
</dbReference>
<evidence type="ECO:0000256" key="3">
    <source>
        <dbReference type="SAM" id="SignalP"/>
    </source>
</evidence>
<dbReference type="PANTHER" id="PTHR33376">
    <property type="match status" value="1"/>
</dbReference>
<sequence>MKAKFFFTVMALLFAFLLTACGGSSDTQTEADPGADAGDQGEEAPAEGGGSYSIDIGYINATDSETDLGAQKFKELIEERTGGELTVNIFANAQLGGERDLLEGMSLQTVDMVITGDAIFGMFAPEYSGLSLPFLIKDTDHLDRVLDGEVGDEINAAINESLNSRILDYWHRGPRNLTANTEIRTPDDLNGMKLRVPEIPLVVEAWKILGANPTPMAFDQLYVALEQKTVDGQENPLDMIYTSKLHEVQNYVMTTQHLIAPMVVVINNDTFESFPEEMQAQVVEAIEEAGTYQKQLVKENEEIYRQQIIDDGTTIIDDVDRDAFAKKLEESNIVEQFQGEWAPDLVERIRAAE</sequence>
<dbReference type="Pfam" id="PF03480">
    <property type="entry name" value="DctP"/>
    <property type="match status" value="1"/>
</dbReference>
<dbReference type="InterPro" id="IPR038404">
    <property type="entry name" value="TRAP_DctP_sf"/>
</dbReference>
<evidence type="ECO:0000313" key="5">
    <source>
        <dbReference type="Proteomes" id="UP001139179"/>
    </source>
</evidence>
<dbReference type="NCBIfam" id="TIGR00787">
    <property type="entry name" value="dctP"/>
    <property type="match status" value="1"/>
</dbReference>
<dbReference type="RefSeq" id="WP_251223658.1">
    <property type="nucleotide sequence ID" value="NZ_JAMBOL010000010.1"/>
</dbReference>
<proteinExistence type="predicted"/>
<dbReference type="GO" id="GO:0030288">
    <property type="term" value="C:outer membrane-bounded periplasmic space"/>
    <property type="evidence" value="ECO:0007669"/>
    <property type="project" value="InterPro"/>
</dbReference>
<accession>A0A9X2IPJ9</accession>
<dbReference type="InterPro" id="IPR004682">
    <property type="entry name" value="TRAP_DctP"/>
</dbReference>
<feature type="chain" id="PRO_5040724062" evidence="3">
    <location>
        <begin position="21"/>
        <end position="353"/>
    </location>
</feature>
<evidence type="ECO:0000256" key="1">
    <source>
        <dbReference type="ARBA" id="ARBA00022729"/>
    </source>
</evidence>